<evidence type="ECO:0000313" key="3">
    <source>
        <dbReference type="Proteomes" id="UP000800038"/>
    </source>
</evidence>
<dbReference type="EMBL" id="ML975997">
    <property type="protein sequence ID" value="KAF1947724.1"/>
    <property type="molecule type" value="Genomic_DNA"/>
</dbReference>
<dbReference type="Pfam" id="PF11595">
    <property type="entry name" value="DUF3245"/>
    <property type="match status" value="1"/>
</dbReference>
<keyword evidence="3" id="KW-1185">Reference proteome</keyword>
<evidence type="ECO:0000256" key="1">
    <source>
        <dbReference type="SAM" id="MobiDB-lite"/>
    </source>
</evidence>
<feature type="region of interest" description="Disordered" evidence="1">
    <location>
        <begin position="102"/>
        <end position="173"/>
    </location>
</feature>
<evidence type="ECO:0000313" key="2">
    <source>
        <dbReference type="EMBL" id="KAF1947724.1"/>
    </source>
</evidence>
<sequence>MSKRNIDGDVITNMLNLGSAKHGKMLASWLGPQPQPDTTSTTVEPQEQDEDLKHKQVYSHETIGIGGIIPEDIEDGSFTKRIPTSTDKLLVTLLGNKKAKAHISAQREAARPNAIAKPQRYGKPTAAKEESEDEEEGRGAAFKSKRRRAEGKTVLRQAESDDEDEEQRAKRLGVSTIGVDKEVKETEIVQPAPRARKAKPKSFLDEVLAERMKKKQKKTKA</sequence>
<name>A0A6A5T6I6_9PLEO</name>
<dbReference type="Proteomes" id="UP000800038">
    <property type="component" value="Unassembled WGS sequence"/>
</dbReference>
<dbReference type="AlphaFoldDB" id="A0A6A5T6I6"/>
<dbReference type="OrthoDB" id="3438340at2759"/>
<dbReference type="InterPro" id="IPR021641">
    <property type="entry name" value="DUF3245"/>
</dbReference>
<feature type="region of interest" description="Disordered" evidence="1">
    <location>
        <begin position="185"/>
        <end position="204"/>
    </location>
</feature>
<feature type="compositionally biased region" description="Polar residues" evidence="1">
    <location>
        <begin position="36"/>
        <end position="45"/>
    </location>
</feature>
<organism evidence="2 3">
    <name type="scientific">Clathrospora elynae</name>
    <dbReference type="NCBI Taxonomy" id="706981"/>
    <lineage>
        <taxon>Eukaryota</taxon>
        <taxon>Fungi</taxon>
        <taxon>Dikarya</taxon>
        <taxon>Ascomycota</taxon>
        <taxon>Pezizomycotina</taxon>
        <taxon>Dothideomycetes</taxon>
        <taxon>Pleosporomycetidae</taxon>
        <taxon>Pleosporales</taxon>
        <taxon>Diademaceae</taxon>
        <taxon>Clathrospora</taxon>
    </lineage>
</organism>
<proteinExistence type="predicted"/>
<accession>A0A6A5T6I6</accession>
<feature type="region of interest" description="Disordered" evidence="1">
    <location>
        <begin position="27"/>
        <end position="55"/>
    </location>
</feature>
<protein>
    <submittedName>
        <fullName evidence="2">Uncharacterized protein</fullName>
    </submittedName>
</protein>
<reference evidence="2" key="1">
    <citation type="journal article" date="2020" name="Stud. Mycol.">
        <title>101 Dothideomycetes genomes: a test case for predicting lifestyles and emergence of pathogens.</title>
        <authorList>
            <person name="Haridas S."/>
            <person name="Albert R."/>
            <person name="Binder M."/>
            <person name="Bloem J."/>
            <person name="Labutti K."/>
            <person name="Salamov A."/>
            <person name="Andreopoulos B."/>
            <person name="Baker S."/>
            <person name="Barry K."/>
            <person name="Bills G."/>
            <person name="Bluhm B."/>
            <person name="Cannon C."/>
            <person name="Castanera R."/>
            <person name="Culley D."/>
            <person name="Daum C."/>
            <person name="Ezra D."/>
            <person name="Gonzalez J."/>
            <person name="Henrissat B."/>
            <person name="Kuo A."/>
            <person name="Liang C."/>
            <person name="Lipzen A."/>
            <person name="Lutzoni F."/>
            <person name="Magnuson J."/>
            <person name="Mondo S."/>
            <person name="Nolan M."/>
            <person name="Ohm R."/>
            <person name="Pangilinan J."/>
            <person name="Park H.-J."/>
            <person name="Ramirez L."/>
            <person name="Alfaro M."/>
            <person name="Sun H."/>
            <person name="Tritt A."/>
            <person name="Yoshinaga Y."/>
            <person name="Zwiers L.-H."/>
            <person name="Turgeon B."/>
            <person name="Goodwin S."/>
            <person name="Spatafora J."/>
            <person name="Crous P."/>
            <person name="Grigoriev I."/>
        </authorList>
    </citation>
    <scope>NUCLEOTIDE SEQUENCE</scope>
    <source>
        <strain evidence="2">CBS 161.51</strain>
    </source>
</reference>
<gene>
    <name evidence="2" type="ORF">EJ02DRAFT_332514</name>
</gene>